<keyword evidence="7" id="KW-1185">Reference proteome</keyword>
<dbReference type="InterPro" id="IPR001173">
    <property type="entry name" value="Glyco_trans_2-like"/>
</dbReference>
<evidence type="ECO:0000259" key="5">
    <source>
        <dbReference type="Pfam" id="PF00535"/>
    </source>
</evidence>
<feature type="region of interest" description="Disordered" evidence="4">
    <location>
        <begin position="318"/>
        <end position="370"/>
    </location>
</feature>
<dbReference type="EC" id="2.4.-.-" evidence="6"/>
<dbReference type="Gene3D" id="3.90.550.10">
    <property type="entry name" value="Spore Coat Polysaccharide Biosynthesis Protein SpsA, Chain A"/>
    <property type="match status" value="2"/>
</dbReference>
<dbReference type="GO" id="GO:0016757">
    <property type="term" value="F:glycosyltransferase activity"/>
    <property type="evidence" value="ECO:0007669"/>
    <property type="project" value="UniProtKB-KW"/>
</dbReference>
<protein>
    <submittedName>
        <fullName evidence="6">Glycosyltransferase</fullName>
        <ecNumber evidence="6">2.4.-.-</ecNumber>
    </submittedName>
</protein>
<dbReference type="PANTHER" id="PTHR43685">
    <property type="entry name" value="GLYCOSYLTRANSFERASE"/>
    <property type="match status" value="1"/>
</dbReference>
<name>A0ABT4I8W1_9ACTO</name>
<gene>
    <name evidence="6" type="ORF">OHJ16_09050</name>
</gene>
<accession>A0ABT4I8W1</accession>
<dbReference type="InterPro" id="IPR029044">
    <property type="entry name" value="Nucleotide-diphossugar_trans"/>
</dbReference>
<feature type="compositionally biased region" description="Low complexity" evidence="4">
    <location>
        <begin position="335"/>
        <end position="358"/>
    </location>
</feature>
<dbReference type="PANTHER" id="PTHR43685:SF5">
    <property type="entry name" value="GLYCOSYLTRANSFERASE EPSE-RELATED"/>
    <property type="match status" value="1"/>
</dbReference>
<evidence type="ECO:0000313" key="7">
    <source>
        <dbReference type="Proteomes" id="UP001072034"/>
    </source>
</evidence>
<comment type="caution">
    <text evidence="6">The sequence shown here is derived from an EMBL/GenBank/DDBJ whole genome shotgun (WGS) entry which is preliminary data.</text>
</comment>
<comment type="similarity">
    <text evidence="1">Belongs to the glycosyltransferase 2 family.</text>
</comment>
<dbReference type="SUPFAM" id="SSF53448">
    <property type="entry name" value="Nucleotide-diphospho-sugar transferases"/>
    <property type="match status" value="2"/>
</dbReference>
<evidence type="ECO:0000256" key="4">
    <source>
        <dbReference type="SAM" id="MobiDB-lite"/>
    </source>
</evidence>
<proteinExistence type="inferred from homology"/>
<keyword evidence="3 6" id="KW-0808">Transferase</keyword>
<dbReference type="EMBL" id="JAPTMY010000018">
    <property type="protein sequence ID" value="MCZ0858188.1"/>
    <property type="molecule type" value="Genomic_DNA"/>
</dbReference>
<feature type="domain" description="Glycosyltransferase 2-like" evidence="5">
    <location>
        <begin position="9"/>
        <end position="115"/>
    </location>
</feature>
<dbReference type="InterPro" id="IPR050834">
    <property type="entry name" value="Glycosyltransf_2"/>
</dbReference>
<evidence type="ECO:0000256" key="3">
    <source>
        <dbReference type="ARBA" id="ARBA00022679"/>
    </source>
</evidence>
<evidence type="ECO:0000256" key="1">
    <source>
        <dbReference type="ARBA" id="ARBA00006739"/>
    </source>
</evidence>
<reference evidence="6" key="1">
    <citation type="submission" date="2022-10" db="EMBL/GenBank/DDBJ databases">
        <title>Genome sequence of Actinomyces israelii ATCC 10048.</title>
        <authorList>
            <person name="Watt R.M."/>
            <person name="Tong W.M."/>
        </authorList>
    </citation>
    <scope>NUCLEOTIDE SEQUENCE</scope>
    <source>
        <strain evidence="6">ATCC 10048</strain>
    </source>
</reference>
<dbReference type="RefSeq" id="WP_268917633.1">
    <property type="nucleotide sequence ID" value="NZ_JAPTMY010000018.1"/>
</dbReference>
<keyword evidence="2 6" id="KW-0328">Glycosyltransferase</keyword>
<evidence type="ECO:0000313" key="6">
    <source>
        <dbReference type="EMBL" id="MCZ0858188.1"/>
    </source>
</evidence>
<organism evidence="6 7">
    <name type="scientific">Actinomyces israelii</name>
    <dbReference type="NCBI Taxonomy" id="1659"/>
    <lineage>
        <taxon>Bacteria</taxon>
        <taxon>Bacillati</taxon>
        <taxon>Actinomycetota</taxon>
        <taxon>Actinomycetes</taxon>
        <taxon>Actinomycetales</taxon>
        <taxon>Actinomycetaceae</taxon>
        <taxon>Actinomyces</taxon>
    </lineage>
</organism>
<dbReference type="Pfam" id="PF00535">
    <property type="entry name" value="Glycos_transf_2"/>
    <property type="match status" value="2"/>
</dbReference>
<evidence type="ECO:0000256" key="2">
    <source>
        <dbReference type="ARBA" id="ARBA00022676"/>
    </source>
</evidence>
<dbReference type="Proteomes" id="UP001072034">
    <property type="component" value="Unassembled WGS sequence"/>
</dbReference>
<feature type="domain" description="Glycosyltransferase 2-like" evidence="5">
    <location>
        <begin position="369"/>
        <end position="504"/>
    </location>
</feature>
<sequence>MSRTNVVAVVVAYNRQELLRRCLDGLSEQTVAPTGTVVVDNASTDDSREVASTHPLGAHVVELPTNTGGAGGFAAGIARALTRFPRADWIWIMDDDTVPTATALEALVRASEAYPGAPALLASRAVWTDGTEHPMNRPRTRPALPPALHRHAALVGARQIRTASFVSILLDARAVREVGLPRASYFLWNDDFEYTSRILRGRIGLYVPASVVHHLTRALGSSDADPGERFRFEVRNKIWTFRDSEGLGALERAAYEAATARRWLRATVSSADRGALWRAGRQGLLEGLARPAGNAEVFLGTPVQADVAAVEAAARAAGEAGGAGRRRSAAEADDGAQAASSPPEHAGAADTDAGPGADSDPDAPAPPFSVLLPVYRGDRADFLRRSLASVTVEQTLRPDEVLIVRDGPVPDELEDVLARARRGELSGAVPVRVLELADNAGLALALEAGLAEATHDVVARQDADDISVPERFATQLPLIAAGYDLVGSAIQEFDDEADAGGVIRRQPSDPAEIRRVLALRDPFNHPSVVYRAAAVRAAGGYQPLDLMEDYWLFARMIHDGVRATNVPQVLVRYRVGAGAYARRGGLRLLRSELEIQSRMRRTGITTAPQYARNLAVRAGYRLVPTAARQAAYRAAQRVLLRRTR</sequence>